<name>A0A1B8ZG54_9FLAO</name>
<keyword evidence="2" id="KW-1185">Reference proteome</keyword>
<evidence type="ECO:0008006" key="3">
    <source>
        <dbReference type="Google" id="ProtNLM"/>
    </source>
</evidence>
<reference evidence="1 2" key="1">
    <citation type="submission" date="2016-07" db="EMBL/GenBank/DDBJ databases">
        <authorList>
            <person name="Jeong J.-J."/>
            <person name="Kim D.W."/>
            <person name="Sang M.K."/>
            <person name="Choi I.-G."/>
            <person name="Kim K.D."/>
        </authorList>
    </citation>
    <scope>NUCLEOTIDE SEQUENCE [LARGE SCALE GENOMIC DNA]</scope>
    <source>
        <strain evidence="1 2">UTM-3</strain>
    </source>
</reference>
<proteinExistence type="predicted"/>
<organism evidence="1 2">
    <name type="scientific">Chryseobacterium artocarpi</name>
    <dbReference type="NCBI Taxonomy" id="1414727"/>
    <lineage>
        <taxon>Bacteria</taxon>
        <taxon>Pseudomonadati</taxon>
        <taxon>Bacteroidota</taxon>
        <taxon>Flavobacteriia</taxon>
        <taxon>Flavobacteriales</taxon>
        <taxon>Weeksellaceae</taxon>
        <taxon>Chryseobacterium group</taxon>
        <taxon>Chryseobacterium</taxon>
    </lineage>
</organism>
<protein>
    <recommendedName>
        <fullName evidence="3">Lipoprotein</fullName>
    </recommendedName>
</protein>
<dbReference type="EMBL" id="MAYH01000034">
    <property type="protein sequence ID" value="OCA70599.1"/>
    <property type="molecule type" value="Genomic_DNA"/>
</dbReference>
<comment type="caution">
    <text evidence="1">The sequence shown here is derived from an EMBL/GenBank/DDBJ whole genome shotgun (WGS) entry which is preliminary data.</text>
</comment>
<dbReference type="PROSITE" id="PS51257">
    <property type="entry name" value="PROKAR_LIPOPROTEIN"/>
    <property type="match status" value="1"/>
</dbReference>
<sequence>MKYLKVMHMRCQLNIIGNFKILFSSLLIFTFFSCYNNENINVKIGREIINQNINKFINNSYGITSKKKIHFIVRKKVSDENFIVENCKNIINIEGFNLNENCQQDYFNLINKEGYNIDKNSKYISFNIDNLSGDLNSYSLELVTKQSRINYNEYVELQFCNLFINEKKEKAFIIVQENDMNIKKNGGKTDIYFFEKNNDKWQIVKKQILETS</sequence>
<evidence type="ECO:0000313" key="1">
    <source>
        <dbReference type="EMBL" id="OCA70599.1"/>
    </source>
</evidence>
<dbReference type="Proteomes" id="UP000092651">
    <property type="component" value="Unassembled WGS sequence"/>
</dbReference>
<evidence type="ECO:0000313" key="2">
    <source>
        <dbReference type="Proteomes" id="UP000092651"/>
    </source>
</evidence>
<gene>
    <name evidence="1" type="ORF">BBI01_11650</name>
</gene>
<accession>A0A1B8ZG54</accession>
<dbReference type="AlphaFoldDB" id="A0A1B8ZG54"/>